<evidence type="ECO:0000256" key="3">
    <source>
        <dbReference type="ARBA" id="ARBA00022771"/>
    </source>
</evidence>
<dbReference type="InterPro" id="IPR018473">
    <property type="entry name" value="Hermes_transposase_DNA-db"/>
</dbReference>
<evidence type="ECO:0000256" key="2">
    <source>
        <dbReference type="ARBA" id="ARBA00022723"/>
    </source>
</evidence>
<dbReference type="PANTHER" id="PTHR46481">
    <property type="entry name" value="ZINC FINGER BED DOMAIN-CONTAINING PROTEIN 4"/>
    <property type="match status" value="1"/>
</dbReference>
<dbReference type="AlphaFoldDB" id="A0AAV2K449"/>
<dbReference type="Proteomes" id="UP001497482">
    <property type="component" value="Chromosome 16"/>
</dbReference>
<keyword evidence="3" id="KW-0863">Zinc-finger</keyword>
<keyword evidence="4" id="KW-0862">Zinc</keyword>
<dbReference type="Pfam" id="PF10683">
    <property type="entry name" value="DBD_Tnp_Hermes"/>
    <property type="match status" value="1"/>
</dbReference>
<dbReference type="EMBL" id="OZ035838">
    <property type="protein sequence ID" value="CAL1583780.1"/>
    <property type="molecule type" value="Genomic_DNA"/>
</dbReference>
<protein>
    <recommendedName>
        <fullName evidence="6">Hermes trasposase DNA-binding domain-containing protein</fullName>
    </recommendedName>
</protein>
<comment type="subcellular location">
    <subcellularLocation>
        <location evidence="1">Nucleus</location>
    </subcellularLocation>
</comment>
<proteinExistence type="predicted"/>
<feature type="domain" description="Hermes trasposase DNA-binding" evidence="6">
    <location>
        <begin position="22"/>
        <end position="46"/>
    </location>
</feature>
<evidence type="ECO:0000259" key="6">
    <source>
        <dbReference type="Pfam" id="PF10683"/>
    </source>
</evidence>
<evidence type="ECO:0000256" key="4">
    <source>
        <dbReference type="ARBA" id="ARBA00022833"/>
    </source>
</evidence>
<keyword evidence="2" id="KW-0479">Metal-binding</keyword>
<dbReference type="InterPro" id="IPR052035">
    <property type="entry name" value="ZnF_BED_domain_contain"/>
</dbReference>
<reference evidence="7 8" key="1">
    <citation type="submission" date="2024-04" db="EMBL/GenBank/DDBJ databases">
        <authorList>
            <person name="Waldvogel A.-M."/>
            <person name="Schoenle A."/>
        </authorList>
    </citation>
    <scope>NUCLEOTIDE SEQUENCE [LARGE SCALE GENOMIC DNA]</scope>
</reference>
<sequence>MYEAPVGGEPVSAEMVDLTEALVDMVIEDSQPFSIVEGTGFRKLVKALAPSCVLPTRQTLKAMVEKRYREAKDKAKVDILQVGLHESNQLLHLIQVFSSHV</sequence>
<keyword evidence="5" id="KW-0539">Nucleus</keyword>
<dbReference type="Gene3D" id="1.10.10.1070">
    <property type="entry name" value="Zinc finger, BED domain-containing"/>
    <property type="match status" value="1"/>
</dbReference>
<evidence type="ECO:0000256" key="1">
    <source>
        <dbReference type="ARBA" id="ARBA00004123"/>
    </source>
</evidence>
<evidence type="ECO:0000313" key="8">
    <source>
        <dbReference type="Proteomes" id="UP001497482"/>
    </source>
</evidence>
<organism evidence="7 8">
    <name type="scientific">Knipowitschia caucasica</name>
    <name type="common">Caucasian dwarf goby</name>
    <name type="synonym">Pomatoschistus caucasicus</name>
    <dbReference type="NCBI Taxonomy" id="637954"/>
    <lineage>
        <taxon>Eukaryota</taxon>
        <taxon>Metazoa</taxon>
        <taxon>Chordata</taxon>
        <taxon>Craniata</taxon>
        <taxon>Vertebrata</taxon>
        <taxon>Euteleostomi</taxon>
        <taxon>Actinopterygii</taxon>
        <taxon>Neopterygii</taxon>
        <taxon>Teleostei</taxon>
        <taxon>Neoteleostei</taxon>
        <taxon>Acanthomorphata</taxon>
        <taxon>Gobiaria</taxon>
        <taxon>Gobiiformes</taxon>
        <taxon>Gobioidei</taxon>
        <taxon>Gobiidae</taxon>
        <taxon>Gobiinae</taxon>
        <taxon>Knipowitschia</taxon>
    </lineage>
</organism>
<dbReference type="GO" id="GO:0005634">
    <property type="term" value="C:nucleus"/>
    <property type="evidence" value="ECO:0007669"/>
    <property type="project" value="UniProtKB-SubCell"/>
</dbReference>
<evidence type="ECO:0000313" key="7">
    <source>
        <dbReference type="EMBL" id="CAL1583780.1"/>
    </source>
</evidence>
<dbReference type="PANTHER" id="PTHR46481:SF10">
    <property type="entry name" value="ZINC FINGER BED DOMAIN-CONTAINING PROTEIN 39"/>
    <property type="match status" value="1"/>
</dbReference>
<keyword evidence="8" id="KW-1185">Reference proteome</keyword>
<accession>A0AAV2K449</accession>
<gene>
    <name evidence="7" type="ORF">KC01_LOCUS14211</name>
</gene>
<dbReference type="GO" id="GO:0008270">
    <property type="term" value="F:zinc ion binding"/>
    <property type="evidence" value="ECO:0007669"/>
    <property type="project" value="UniProtKB-KW"/>
</dbReference>
<name>A0AAV2K449_KNICA</name>
<evidence type="ECO:0000256" key="5">
    <source>
        <dbReference type="ARBA" id="ARBA00023242"/>
    </source>
</evidence>
<dbReference type="SUPFAM" id="SSF140996">
    <property type="entry name" value="Hermes dimerisation domain"/>
    <property type="match status" value="1"/>
</dbReference>